<accession>A0A0F7DBS0</accession>
<reference evidence="1 2" key="1">
    <citation type="submission" date="2015-04" db="EMBL/GenBank/DDBJ databases">
        <title>The complete genome sequence of the hyperthermophilic, obligate iron-reducing archaeon Geoglobus ahangari strain 234T.</title>
        <authorList>
            <person name="Manzella M.P."/>
            <person name="Holmes D.E."/>
            <person name="Rocheleau J.M."/>
            <person name="Chung A."/>
            <person name="Reguera G."/>
            <person name="Kashefi K."/>
        </authorList>
    </citation>
    <scope>NUCLEOTIDE SEQUENCE [LARGE SCALE GENOMIC DNA]</scope>
    <source>
        <strain evidence="1 2">234</strain>
    </source>
</reference>
<name>A0A0F7DBS0_9EURY</name>
<protein>
    <submittedName>
        <fullName evidence="1">Uncharacterized protein</fullName>
    </submittedName>
</protein>
<dbReference type="InParanoid" id="A0A0F7DBS0"/>
<evidence type="ECO:0000313" key="1">
    <source>
        <dbReference type="EMBL" id="AKG91576.1"/>
    </source>
</evidence>
<dbReference type="STRING" id="113653.GAH_01108"/>
<evidence type="ECO:0000313" key="2">
    <source>
        <dbReference type="Proteomes" id="UP000034723"/>
    </source>
</evidence>
<dbReference type="EMBL" id="CP011267">
    <property type="protein sequence ID" value="AKG91576.1"/>
    <property type="molecule type" value="Genomic_DNA"/>
</dbReference>
<keyword evidence="2" id="KW-1185">Reference proteome</keyword>
<dbReference type="HOGENOM" id="CLU_2645716_0_0_2"/>
<sequence length="66" mass="7065">MASASAASHAESEYKKVICSACDFYKPGDTLECAAFKVLKYLVETGKLTLEEVDLAVSQACRKSSA</sequence>
<dbReference type="RefSeq" id="WP_156967402.1">
    <property type="nucleotide sequence ID" value="NZ_CP011267.1"/>
</dbReference>
<dbReference type="KEGG" id="gah:GAH_01108"/>
<organism evidence="1 2">
    <name type="scientific">Geoglobus ahangari</name>
    <dbReference type="NCBI Taxonomy" id="113653"/>
    <lineage>
        <taxon>Archaea</taxon>
        <taxon>Methanobacteriati</taxon>
        <taxon>Methanobacteriota</taxon>
        <taxon>Archaeoglobi</taxon>
        <taxon>Archaeoglobales</taxon>
        <taxon>Archaeoglobaceae</taxon>
        <taxon>Geoglobus</taxon>
    </lineage>
</organism>
<dbReference type="AlphaFoldDB" id="A0A0F7DBS0"/>
<proteinExistence type="predicted"/>
<dbReference type="GeneID" id="43092366"/>
<dbReference type="Proteomes" id="UP000034723">
    <property type="component" value="Chromosome"/>
</dbReference>
<gene>
    <name evidence="1" type="ORF">GAH_01108</name>
</gene>